<protein>
    <recommendedName>
        <fullName evidence="1">Beta-lactamase-related domain-containing protein</fullName>
    </recommendedName>
</protein>
<dbReference type="SUPFAM" id="SSF56601">
    <property type="entry name" value="beta-lactamase/transpeptidase-like"/>
    <property type="match status" value="1"/>
</dbReference>
<organism evidence="2 3">
    <name type="scientific">Parafrankia colletiae</name>
    <dbReference type="NCBI Taxonomy" id="573497"/>
    <lineage>
        <taxon>Bacteria</taxon>
        <taxon>Bacillati</taxon>
        <taxon>Actinomycetota</taxon>
        <taxon>Actinomycetes</taxon>
        <taxon>Frankiales</taxon>
        <taxon>Frankiaceae</taxon>
        <taxon>Parafrankia</taxon>
    </lineage>
</organism>
<dbReference type="Proteomes" id="UP000179627">
    <property type="component" value="Unassembled WGS sequence"/>
</dbReference>
<dbReference type="EMBL" id="MBLM01000129">
    <property type="protein sequence ID" value="OHV34020.1"/>
    <property type="molecule type" value="Genomic_DNA"/>
</dbReference>
<dbReference type="InterPro" id="IPR001466">
    <property type="entry name" value="Beta-lactam-related"/>
</dbReference>
<dbReference type="InterPro" id="IPR012338">
    <property type="entry name" value="Beta-lactam/transpept-like"/>
</dbReference>
<evidence type="ECO:0000313" key="2">
    <source>
        <dbReference type="EMBL" id="OHV34020.1"/>
    </source>
</evidence>
<proteinExistence type="predicted"/>
<reference evidence="3" key="1">
    <citation type="submission" date="2016-07" db="EMBL/GenBank/DDBJ databases">
        <title>Sequence Frankia sp. strain CcI1.17.</title>
        <authorList>
            <person name="Ghodhbane-Gtari F."/>
            <person name="Swanson E."/>
            <person name="Gueddou A."/>
            <person name="Morris K."/>
            <person name="Hezbri K."/>
            <person name="Ktari A."/>
            <person name="Nouioui I."/>
            <person name="Abebe-Akele F."/>
            <person name="Simpson S."/>
            <person name="Thomas K."/>
            <person name="Gtari M."/>
            <person name="Tisa L.S."/>
            <person name="Hurst S."/>
        </authorList>
    </citation>
    <scope>NUCLEOTIDE SEQUENCE [LARGE SCALE GENOMIC DNA]</scope>
    <source>
        <strain evidence="3">Cc1.17</strain>
    </source>
</reference>
<evidence type="ECO:0000259" key="1">
    <source>
        <dbReference type="Pfam" id="PF00144"/>
    </source>
</evidence>
<dbReference type="Pfam" id="PF00144">
    <property type="entry name" value="Beta-lactamase"/>
    <property type="match status" value="1"/>
</dbReference>
<gene>
    <name evidence="2" type="ORF">CC117_22190</name>
</gene>
<dbReference type="PANTHER" id="PTHR46825">
    <property type="entry name" value="D-ALANYL-D-ALANINE-CARBOXYPEPTIDASE/ENDOPEPTIDASE AMPH"/>
    <property type="match status" value="1"/>
</dbReference>
<name>A0A1S1QJ69_9ACTN</name>
<feature type="domain" description="Beta-lactamase-related" evidence="1">
    <location>
        <begin position="60"/>
        <end position="389"/>
    </location>
</feature>
<dbReference type="InterPro" id="IPR050491">
    <property type="entry name" value="AmpC-like"/>
</dbReference>
<sequence length="394" mass="41713">MFSRGRSRTIVAALVVIAGVWVLVRAVTSDGDGEAAGSPPPVPRYGQAEFQRDLDAVRDAGAVGVIAQVNGSRQLRGSSGVSDRDAGTPIDVDSYFRMGSNTKTFVAVVVLQLVREGALTLDDTVERWLPGVVAGNGNEGASITVRQLLQHSGGLHDFTDDLLARVDSPEAYRELLHTTFAPQELVTLALQSPPDFPPGEGWHYSNTGYAVLGMIIERVTGQSWDAEVARRILEPLGLTRTSAPGTALVLPDPHPRAYEVIDGVWLEHPEQNMTWAGAGGELVTTLDDLSRFWRAVGSGELVTPELARQMRQTVPTAGEGEPAGGRYGLGLGWRPLSCGGGAWTHGGDVPGFSTVGAVSDNGATSAVVSVNITAEPPVRQAAWDLVDHALCRGV</sequence>
<evidence type="ECO:0000313" key="3">
    <source>
        <dbReference type="Proteomes" id="UP000179627"/>
    </source>
</evidence>
<dbReference type="AlphaFoldDB" id="A0A1S1QJ69"/>
<keyword evidence="3" id="KW-1185">Reference proteome</keyword>
<dbReference type="Gene3D" id="3.40.710.10">
    <property type="entry name" value="DD-peptidase/beta-lactamase superfamily"/>
    <property type="match status" value="1"/>
</dbReference>
<accession>A0A1S1QJ69</accession>
<comment type="caution">
    <text evidence="2">The sequence shown here is derived from an EMBL/GenBank/DDBJ whole genome shotgun (WGS) entry which is preliminary data.</text>
</comment>
<dbReference type="PANTHER" id="PTHR46825:SF7">
    <property type="entry name" value="D-ALANYL-D-ALANINE CARBOXYPEPTIDASE"/>
    <property type="match status" value="1"/>
</dbReference>
<dbReference type="RefSeq" id="WP_071086572.1">
    <property type="nucleotide sequence ID" value="NZ_MBLM01000129.1"/>
</dbReference>